<protein>
    <submittedName>
        <fullName evidence="1">Uncharacterized protein</fullName>
    </submittedName>
</protein>
<proteinExistence type="predicted"/>
<comment type="caution">
    <text evidence="1">The sequence shown here is derived from an EMBL/GenBank/DDBJ whole genome shotgun (WGS) entry which is preliminary data.</text>
</comment>
<keyword evidence="2" id="KW-1185">Reference proteome</keyword>
<evidence type="ECO:0000313" key="1">
    <source>
        <dbReference type="EMBL" id="CCH68274.1"/>
    </source>
</evidence>
<sequence>MFVYNYWEKLIQDSLSYKLLLVDLLVTNPNQMNCSYYL</sequence>
<dbReference type="EMBL" id="CAIY01000085">
    <property type="protein sequence ID" value="CCH68274.1"/>
    <property type="molecule type" value="Genomic_DNA"/>
</dbReference>
<dbReference type="AlphaFoldDB" id="M1WTQ2"/>
<dbReference type="Proteomes" id="UP000053051">
    <property type="component" value="Unassembled WGS sequence"/>
</dbReference>
<evidence type="ECO:0000313" key="2">
    <source>
        <dbReference type="Proteomes" id="UP000053051"/>
    </source>
</evidence>
<name>M1WTQ2_9NOST</name>
<accession>M1WTQ2</accession>
<gene>
    <name evidence="1" type="ORF">RINTHH_21190</name>
</gene>
<reference evidence="1 2" key="1">
    <citation type="submission" date="2012-05" db="EMBL/GenBank/DDBJ databases">
        <authorList>
            <person name="Hilton J."/>
        </authorList>
    </citation>
    <scope>NUCLEOTIDE SEQUENCE [LARGE SCALE GENOMIC DNA]</scope>
    <source>
        <strain evidence="1 2">HH01</strain>
    </source>
</reference>
<reference evidence="2" key="2">
    <citation type="submission" date="2016-01" db="EMBL/GenBank/DDBJ databases">
        <title>Diatom-associated endosymboitic cyanobacterium lacks core nitrogen metabolism enzymes.</title>
        <authorList>
            <person name="Hilton J.A."/>
            <person name="Foster R.A."/>
            <person name="Tripp H.J."/>
            <person name="Carter B.J."/>
            <person name="Zehr J.P."/>
            <person name="Villareal T.A."/>
        </authorList>
    </citation>
    <scope>NUCLEOTIDE SEQUENCE [LARGE SCALE GENOMIC DNA]</scope>
    <source>
        <strain evidence="2">HH01</strain>
    </source>
</reference>
<organism evidence="1 2">
    <name type="scientific">Richelia intracellularis HH01</name>
    <dbReference type="NCBI Taxonomy" id="1165094"/>
    <lineage>
        <taxon>Bacteria</taxon>
        <taxon>Bacillati</taxon>
        <taxon>Cyanobacteriota</taxon>
        <taxon>Cyanophyceae</taxon>
        <taxon>Nostocales</taxon>
        <taxon>Nostocaceae</taxon>
        <taxon>Richelia</taxon>
    </lineage>
</organism>